<feature type="domain" description="CBS" evidence="2">
    <location>
        <begin position="64"/>
        <end position="124"/>
    </location>
</feature>
<comment type="caution">
    <text evidence="3">The sequence shown here is derived from an EMBL/GenBank/DDBJ whole genome shotgun (WGS) entry which is preliminary data.</text>
</comment>
<dbReference type="RefSeq" id="WP_304415821.1">
    <property type="nucleotide sequence ID" value="NZ_JANAIE010000001.1"/>
</dbReference>
<dbReference type="EMBL" id="JANCMU010000001">
    <property type="protein sequence ID" value="MDG4945625.1"/>
    <property type="molecule type" value="Genomic_DNA"/>
</dbReference>
<dbReference type="AlphaFoldDB" id="A0A9X4MY08"/>
<gene>
    <name evidence="3" type="ORF">NMK71_04295</name>
</gene>
<dbReference type="Gene3D" id="3.10.580.10">
    <property type="entry name" value="CBS-domain"/>
    <property type="match status" value="1"/>
</dbReference>
<organism evidence="3 4">
    <name type="scientific">Profundicola chukchiensis</name>
    <dbReference type="NCBI Taxonomy" id="2961959"/>
    <lineage>
        <taxon>Bacteria</taxon>
        <taxon>Pseudomonadati</taxon>
        <taxon>Bacteroidota</taxon>
        <taxon>Flavobacteriia</taxon>
        <taxon>Flavobacteriales</taxon>
        <taxon>Weeksellaceae</taxon>
        <taxon>Profundicola</taxon>
    </lineage>
</organism>
<dbReference type="Pfam" id="PF00571">
    <property type="entry name" value="CBS"/>
    <property type="match status" value="2"/>
</dbReference>
<proteinExistence type="predicted"/>
<name>A0A9X4MY08_9FLAO</name>
<keyword evidence="4" id="KW-1185">Reference proteome</keyword>
<dbReference type="SUPFAM" id="SSF54631">
    <property type="entry name" value="CBS-domain pair"/>
    <property type="match status" value="1"/>
</dbReference>
<dbReference type="Proteomes" id="UP001152599">
    <property type="component" value="Unassembled WGS sequence"/>
</dbReference>
<evidence type="ECO:0000256" key="1">
    <source>
        <dbReference type="PROSITE-ProRule" id="PRU00703"/>
    </source>
</evidence>
<sequence>MLITDLISKEIIPVSTNTTVEKALQMLDGFHLTHIPLFEGLTFLGNISEAHLNEAPLQDVLTNAKPYVDYFFLTETSSIFDAINEFYTHDTNVIPVLNQQKEYLGVLLVEDVMGKLSKLPLLSEPSAMLTVKIPTKQFSMSEVAKIVESNNGRIFGSFISGFEDDLTEITIKFNAESLSSVVETFERFGYLVKLKFFNDEKQDMIHDRYDQLMKYLDV</sequence>
<keyword evidence="1" id="KW-0129">CBS domain</keyword>
<accession>A0A9X4MY08</accession>
<protein>
    <submittedName>
        <fullName evidence="3">CBS domain-containing protein</fullName>
    </submittedName>
</protein>
<dbReference type="PROSITE" id="PS51371">
    <property type="entry name" value="CBS"/>
    <property type="match status" value="1"/>
</dbReference>
<evidence type="ECO:0000313" key="4">
    <source>
        <dbReference type="Proteomes" id="UP001152599"/>
    </source>
</evidence>
<dbReference type="InterPro" id="IPR046342">
    <property type="entry name" value="CBS_dom_sf"/>
</dbReference>
<reference evidence="3" key="1">
    <citation type="submission" date="2022-07" db="EMBL/GenBank/DDBJ databases">
        <title>Description and genome-wide analysis of Profundicola chukchiensis gen. nov., sp. nov., marine bacteria isolated from bottom sediments of the Chukchi Sea.</title>
        <authorList>
            <person name="Romanenko L."/>
            <person name="Otstavnykh N."/>
            <person name="Kurilenko V."/>
            <person name="Eremeev V."/>
            <person name="Velansky P."/>
            <person name="Mikhailov V."/>
            <person name="Isaeva M."/>
        </authorList>
    </citation>
    <scope>NUCLEOTIDE SEQUENCE</scope>
    <source>
        <strain evidence="3">KMM 9713</strain>
    </source>
</reference>
<evidence type="ECO:0000313" key="3">
    <source>
        <dbReference type="EMBL" id="MDG4945625.1"/>
    </source>
</evidence>
<dbReference type="InterPro" id="IPR000644">
    <property type="entry name" value="CBS_dom"/>
</dbReference>
<evidence type="ECO:0000259" key="2">
    <source>
        <dbReference type="PROSITE" id="PS51371"/>
    </source>
</evidence>